<evidence type="ECO:0000313" key="1">
    <source>
        <dbReference type="EnsemblPlants" id="PGSC0003DMT400084850"/>
    </source>
</evidence>
<dbReference type="PaxDb" id="4113-PGSC0003DMT400084850"/>
<accession>M1D868</accession>
<reference evidence="2" key="1">
    <citation type="journal article" date="2011" name="Nature">
        <title>Genome sequence and analysis of the tuber crop potato.</title>
        <authorList>
            <consortium name="The Potato Genome Sequencing Consortium"/>
        </authorList>
    </citation>
    <scope>NUCLEOTIDE SEQUENCE [LARGE SCALE GENOMIC DNA]</scope>
    <source>
        <strain evidence="2">cv. DM1-3 516 R44</strain>
    </source>
</reference>
<organism evidence="1 2">
    <name type="scientific">Solanum tuberosum</name>
    <name type="common">Potato</name>
    <dbReference type="NCBI Taxonomy" id="4113"/>
    <lineage>
        <taxon>Eukaryota</taxon>
        <taxon>Viridiplantae</taxon>
        <taxon>Streptophyta</taxon>
        <taxon>Embryophyta</taxon>
        <taxon>Tracheophyta</taxon>
        <taxon>Spermatophyta</taxon>
        <taxon>Magnoliopsida</taxon>
        <taxon>eudicotyledons</taxon>
        <taxon>Gunneridae</taxon>
        <taxon>Pentapetalae</taxon>
        <taxon>asterids</taxon>
        <taxon>lamiids</taxon>
        <taxon>Solanales</taxon>
        <taxon>Solanaceae</taxon>
        <taxon>Solanoideae</taxon>
        <taxon>Solaneae</taxon>
        <taxon>Solanum</taxon>
    </lineage>
</organism>
<dbReference type="InParanoid" id="M1D868"/>
<dbReference type="EnsemblPlants" id="PGSC0003DMT400084850">
    <property type="protein sequence ID" value="PGSC0003DMT400084850"/>
    <property type="gene ID" value="PGSC0003DMG400034421"/>
</dbReference>
<dbReference type="Proteomes" id="UP000011115">
    <property type="component" value="Unassembled WGS sequence"/>
</dbReference>
<evidence type="ECO:0000313" key="2">
    <source>
        <dbReference type="Proteomes" id="UP000011115"/>
    </source>
</evidence>
<protein>
    <submittedName>
        <fullName evidence="1">Uncharacterized protein</fullName>
    </submittedName>
</protein>
<dbReference type="HOGENOM" id="CLU_2836211_0_0_1"/>
<name>M1D868_SOLTU</name>
<sequence>MQGAADALGAAGAICVSLGLPLDLFVDALGVADPLGVAGAIGLSLGLYLSFFEEYSPSVCAFYKYS</sequence>
<dbReference type="AlphaFoldDB" id="M1D868"/>
<keyword evidence="2" id="KW-1185">Reference proteome</keyword>
<dbReference type="Gramene" id="PGSC0003DMT400084850">
    <property type="protein sequence ID" value="PGSC0003DMT400084850"/>
    <property type="gene ID" value="PGSC0003DMG400034421"/>
</dbReference>
<proteinExistence type="predicted"/>
<reference evidence="1" key="2">
    <citation type="submission" date="2015-06" db="UniProtKB">
        <authorList>
            <consortium name="EnsemblPlants"/>
        </authorList>
    </citation>
    <scope>IDENTIFICATION</scope>
    <source>
        <strain evidence="1">DM1-3 516 R44</strain>
    </source>
</reference>